<dbReference type="InterPro" id="IPR010920">
    <property type="entry name" value="LSM_dom_sf"/>
</dbReference>
<dbReference type="InterPro" id="IPR006685">
    <property type="entry name" value="MscS_channel_2nd"/>
</dbReference>
<dbReference type="EMBL" id="OZ020099">
    <property type="protein sequence ID" value="CAK9272336.1"/>
    <property type="molecule type" value="Genomic_DNA"/>
</dbReference>
<reference evidence="1" key="1">
    <citation type="submission" date="2024-02" db="EMBL/GenBank/DDBJ databases">
        <authorList>
            <consortium name="ELIXIR-Norway"/>
            <consortium name="Elixir Norway"/>
        </authorList>
    </citation>
    <scope>NUCLEOTIDE SEQUENCE</scope>
</reference>
<dbReference type="InterPro" id="IPR016688">
    <property type="entry name" value="MscS-like_plants/fungi"/>
</dbReference>
<dbReference type="Proteomes" id="UP001497444">
    <property type="component" value="Chromosome 4"/>
</dbReference>
<evidence type="ECO:0000313" key="2">
    <source>
        <dbReference type="Proteomes" id="UP001497444"/>
    </source>
</evidence>
<dbReference type="PANTHER" id="PTHR31618">
    <property type="entry name" value="MECHANOSENSITIVE ION CHANNEL PROTEIN 5"/>
    <property type="match status" value="1"/>
</dbReference>
<accession>A0ABP0X2V6</accession>
<dbReference type="Pfam" id="PF00924">
    <property type="entry name" value="MS_channel_2nd"/>
    <property type="match status" value="1"/>
</dbReference>
<name>A0ABP0X2V6_9BRYO</name>
<gene>
    <name evidence="1" type="ORF">CSSPJE1EN1_LOCUS17814</name>
</gene>
<proteinExistence type="predicted"/>
<organism evidence="1 2">
    <name type="scientific">Sphagnum jensenii</name>
    <dbReference type="NCBI Taxonomy" id="128206"/>
    <lineage>
        <taxon>Eukaryota</taxon>
        <taxon>Viridiplantae</taxon>
        <taxon>Streptophyta</taxon>
        <taxon>Embryophyta</taxon>
        <taxon>Bryophyta</taxon>
        <taxon>Sphagnophytina</taxon>
        <taxon>Sphagnopsida</taxon>
        <taxon>Sphagnales</taxon>
        <taxon>Sphagnaceae</taxon>
        <taxon>Sphagnum</taxon>
    </lineage>
</organism>
<dbReference type="PANTHER" id="PTHR31618:SF1">
    <property type="entry name" value="EF-HAND DOMAIN-CONTAINING PROTEIN"/>
    <property type="match status" value="1"/>
</dbReference>
<dbReference type="Gene3D" id="2.30.30.60">
    <property type="match status" value="1"/>
</dbReference>
<sequence>MERLKSLRSSSYRHLNGTHAVDDDGDDDASADDAHHLREDEVAQNDVVLKIDEAQQQQQQPRGKWTANSRPVSRSLERRARAASLELEKEQGKDPSLWQEECSSYDLLTTVLHDSSALPWHREQCTDAGGGNQLSKEMSARSSNSSRRFSQGGSGSTSSSSAGPAAAAAALLTQAPLFTTEHLHRNFTENPTFSPAAGAWSRGIGFYGGFKASRFGRAAEDTKRNSNHATAAADDETRSLTSRRSNSDDLSHKVTSSFAAEEKCLKSSASNSPQHYYNRTKSRFSEHPPCTYQRPEYSGSLGRGVGGGCSPCSGKLRSGQLKSGQQLKSSQLQSGLIWPHTGMLGQIEEEECAAFEDEDLPDKPSPSWEWSYWVCLEWVLLLIILGALACSIQIPWLHKISFWELHLWKWVLLTLVVFCGHLLSGWAVQLLVVGLEHNFLMRKLVLYFVYVLRQALQGCIWLALVLIVWHCMFNPRAKESAHRSLVYISKVLLCFVIAATLFVIKVFMVKVLASQFHVVTYFERIRDSLFNQYVLETLSGPPVVEIQQILHDEQKLVDEVADLKNAGAMAVPELLLSLPDPMIPHSQMLKTQATLKRIKTSLLASTKELKPDSGICVQHLHKMNQQNVSAWNMKRLIDMVRHTGIMTLTHTIDNSSEAEESEGIDTEIRSEWQAKAAAKQIFKNVARQGLKFVDEEDLMRFMQAEETIRALVLFDGAMESGKITKQALKNWVVAVYRERRALALSLSDMDTAVKKLHRTVDVVLALTVLIVWLLILGISPMHLLVFVFSQMLLIAFLFGNVCKTLVEAIIFMFVMHPFDVGDRCVIDSVQYVVEEMNILTTVFLGEANAKVWIPNSVLANKLIQNFYRSPEMGDGFEFVVHASTPAEKIATLKENIGKYIASKPHHWNSKFSLVVVDLSEGGKMKLSLGLSHTMNYQDFGEKVARRSELMWELKRLFEELKIGYHLPPQEVHLRSLTDLNLPD</sequence>
<dbReference type="SUPFAM" id="SSF50182">
    <property type="entry name" value="Sm-like ribonucleoproteins"/>
    <property type="match status" value="1"/>
</dbReference>
<keyword evidence="2" id="KW-1185">Reference proteome</keyword>
<dbReference type="PIRSF" id="PIRSF017209">
    <property type="entry name" value="Memb_At2g17000_prd"/>
    <property type="match status" value="1"/>
</dbReference>
<protein>
    <submittedName>
        <fullName evidence="1">Uncharacterized protein</fullName>
    </submittedName>
</protein>
<evidence type="ECO:0000313" key="1">
    <source>
        <dbReference type="EMBL" id="CAK9272336.1"/>
    </source>
</evidence>
<dbReference type="InterPro" id="IPR023408">
    <property type="entry name" value="MscS_beta-dom_sf"/>
</dbReference>